<evidence type="ECO:0000313" key="2">
    <source>
        <dbReference type="Proteomes" id="UP000267934"/>
    </source>
</evidence>
<accession>A0A3G1QTL9</accession>
<dbReference type="Proteomes" id="UP000267934">
    <property type="component" value="Segment"/>
</dbReference>
<sequence>MSTLQNQNTGHDEAVQMNPEDERQALMARARMMGIEFSNNIGTDTLRQRINDKMEGKPEVAPEAAQTVNPLADPAPQKVRTLRQMQHDEQMKLVRIRIQCLDPKKKDLPGEILTVANEFLGTVKKYVPYGEHTEDGYHVPYCIYRLLDSRKFLNIRTVKDRRTGIERVESTWAKEFAIEVLPQLTAQQIKDLATAQTAAGSLN</sequence>
<proteinExistence type="predicted"/>
<evidence type="ECO:0000313" key="1">
    <source>
        <dbReference type="EMBL" id="AWN06205.1"/>
    </source>
</evidence>
<dbReference type="RefSeq" id="YP_009889569.1">
    <property type="nucleotide sequence ID" value="NC_049510.1"/>
</dbReference>
<organism evidence="1 2">
    <name type="scientific">Erwinia phage phiEaP8</name>
    <dbReference type="NCBI Taxonomy" id="2178928"/>
    <lineage>
        <taxon>Viruses</taxon>
        <taxon>Duplodnaviria</taxon>
        <taxon>Heunggongvirae</taxon>
        <taxon>Uroviricota</taxon>
        <taxon>Caudoviricetes</taxon>
        <taxon>Schitoviridae</taxon>
        <taxon>Erskinevirinae</taxon>
        <taxon>Yonginvirus</taxon>
        <taxon>Yonginvirus EaP8</taxon>
    </lineage>
</organism>
<keyword evidence="2" id="KW-1185">Reference proteome</keyword>
<dbReference type="KEGG" id="vg:55819069"/>
<name>A0A3G1QTL9_9CAUD</name>
<reference evidence="1 2" key="1">
    <citation type="journal article" date="2018" name="Plant Pathol. J.">
        <title>Characterization of the Lytic Bacteriophage phiEaP-8 Effective against Both Erwinia amylovora and Erwinia pyrifoliae Causing Severe Diseases in Apple and Pear.</title>
        <authorList>
            <person name="Park J."/>
            <person name="Lee G.M."/>
            <person name="Kim D."/>
            <person name="Park D.H."/>
            <person name="Oh C.S."/>
        </authorList>
    </citation>
    <scope>NUCLEOTIDE SEQUENCE [LARGE SCALE GENOMIC DNA]</scope>
</reference>
<dbReference type="EMBL" id="MH160392">
    <property type="protein sequence ID" value="AWN06205.1"/>
    <property type="molecule type" value="Genomic_DNA"/>
</dbReference>
<dbReference type="GeneID" id="55819069"/>
<protein>
    <submittedName>
        <fullName evidence="1">Uncharacterized protein</fullName>
    </submittedName>
</protein>